<feature type="region of interest" description="Disordered" evidence="1">
    <location>
        <begin position="1"/>
        <end position="32"/>
    </location>
</feature>
<accession>A0A348AQM6</accession>
<dbReference type="EMBL" id="AP018449">
    <property type="protein sequence ID" value="BBB93374.1"/>
    <property type="molecule type" value="Genomic_DNA"/>
</dbReference>
<dbReference type="AlphaFoldDB" id="A0A348AQM6"/>
<evidence type="ECO:0008006" key="4">
    <source>
        <dbReference type="Google" id="ProtNLM"/>
    </source>
</evidence>
<reference evidence="2 3" key="1">
    <citation type="journal article" date="2018" name="Int. J. Syst. Evol. Microbiol.">
        <title>Methylomusa anaerophila gen. nov., sp. nov., an anaerobic methanol-utilizing bacterium isolated from a microbial fuel cell.</title>
        <authorList>
            <person name="Amano N."/>
            <person name="Yamamuro A."/>
            <person name="Miyahara M."/>
            <person name="Kouzuma A."/>
            <person name="Abe T."/>
            <person name="Watanabe K."/>
        </authorList>
    </citation>
    <scope>NUCLEOTIDE SEQUENCE [LARGE SCALE GENOMIC DNA]</scope>
    <source>
        <strain evidence="2 3">MMFC1</strain>
    </source>
</reference>
<evidence type="ECO:0000313" key="2">
    <source>
        <dbReference type="EMBL" id="BBB93374.1"/>
    </source>
</evidence>
<dbReference type="Proteomes" id="UP000276437">
    <property type="component" value="Chromosome"/>
</dbReference>
<dbReference type="KEGG" id="mana:MAMMFC1_04086"/>
<keyword evidence="3" id="KW-1185">Reference proteome</keyword>
<evidence type="ECO:0000256" key="1">
    <source>
        <dbReference type="SAM" id="MobiDB-lite"/>
    </source>
</evidence>
<dbReference type="RefSeq" id="WP_126310204.1">
    <property type="nucleotide sequence ID" value="NZ_AP018449.1"/>
</dbReference>
<name>A0A348AQM6_9FIRM</name>
<feature type="compositionally biased region" description="Polar residues" evidence="1">
    <location>
        <begin position="12"/>
        <end position="28"/>
    </location>
</feature>
<protein>
    <recommendedName>
        <fullName evidence="4">Chromosome partition protein Smc</fullName>
    </recommendedName>
</protein>
<proteinExistence type="predicted"/>
<organism evidence="2 3">
    <name type="scientific">Methylomusa anaerophila</name>
    <dbReference type="NCBI Taxonomy" id="1930071"/>
    <lineage>
        <taxon>Bacteria</taxon>
        <taxon>Bacillati</taxon>
        <taxon>Bacillota</taxon>
        <taxon>Negativicutes</taxon>
        <taxon>Selenomonadales</taxon>
        <taxon>Sporomusaceae</taxon>
        <taxon>Methylomusa</taxon>
    </lineage>
</organism>
<evidence type="ECO:0000313" key="3">
    <source>
        <dbReference type="Proteomes" id="UP000276437"/>
    </source>
</evidence>
<sequence>MQRKPQKPAESEATTASGLASNLKGQSGTKRDEITATATTLLGDTSFDEIPQVLESALTEIKTELVGIIEQLAEQEKRTARKKELDKAIPASESNLVKIGEALGKSKEQVAALTTQIDSDDKAREKQAAELKFKNEADAKAEISTLNGKKKGYEDALQSLPDHI</sequence>
<gene>
    <name evidence="2" type="ORF">MAMMFC1_04086</name>
</gene>